<feature type="transmembrane region" description="Helical" evidence="6">
    <location>
        <begin position="266"/>
        <end position="285"/>
    </location>
</feature>
<protein>
    <recommendedName>
        <fullName evidence="7">Ammonium transporter AmtB-like domain-containing protein</fullName>
    </recommendedName>
</protein>
<evidence type="ECO:0000256" key="5">
    <source>
        <dbReference type="SAM" id="MobiDB-lite"/>
    </source>
</evidence>
<evidence type="ECO:0000259" key="7">
    <source>
        <dbReference type="Pfam" id="PF00909"/>
    </source>
</evidence>
<dbReference type="Gene3D" id="1.10.3430.10">
    <property type="entry name" value="Ammonium transporter AmtB like domains"/>
    <property type="match status" value="1"/>
</dbReference>
<evidence type="ECO:0000256" key="3">
    <source>
        <dbReference type="ARBA" id="ARBA00022989"/>
    </source>
</evidence>
<dbReference type="GO" id="GO:0008519">
    <property type="term" value="F:ammonium channel activity"/>
    <property type="evidence" value="ECO:0007669"/>
    <property type="project" value="InterPro"/>
</dbReference>
<feature type="region of interest" description="Disordered" evidence="5">
    <location>
        <begin position="484"/>
        <end position="520"/>
    </location>
</feature>
<feature type="transmembrane region" description="Helical" evidence="6">
    <location>
        <begin position="85"/>
        <end position="112"/>
    </location>
</feature>
<organism evidence="8">
    <name type="scientific">Caldilinea aerophila</name>
    <dbReference type="NCBI Taxonomy" id="133453"/>
    <lineage>
        <taxon>Bacteria</taxon>
        <taxon>Bacillati</taxon>
        <taxon>Chloroflexota</taxon>
        <taxon>Caldilineae</taxon>
        <taxon>Caldilineales</taxon>
        <taxon>Caldilineaceae</taxon>
        <taxon>Caldilinea</taxon>
    </lineage>
</organism>
<dbReference type="InterPro" id="IPR024041">
    <property type="entry name" value="NH4_transpt_AmtB-like_dom"/>
</dbReference>
<sequence>MKLQSTDPKHPWRIAVAFSLSLLGVVATQMPAMAQGESTSAPMPLTLLTWSLLASAISLLMPIGFIFIGVAGLDRERAWGAALSAVAAMGLAALAYWAVGFALHFGGIGLLYMRPELRLLVWEWTPLPPDWGIGWGVAGLSGWFLAGREVTSLVYALFLSQAPWLFTVALLPVMALRGRAPALATMIIALTIGGFVYPLAGNWVHGGGWLAALGHNLTLGHGFIDVGGAGVVHLLAASFGLVALIVWVPRRKRLNAAQLPVDYQPLLTVAGSLFVLAGAVGWLWSNPLHVEAVGEVGMMRGSVNILLSTTAGALVPLLYTWFVAGDSHPTLAARGLVAGAVAGLAAAPFMQPMPALLIGLLAGATTPFLTYAIDHLARLDDATGLVATTGVPAITGLMLAGIFADGVSGVGWQATGVDVYLGVAGQGVSGLFVASGFQPDFPGQLQAQLIGIAALLVWGIATGALICVPLGLLFWGLHRSEQREDEPGAPLQEVAHRPAPEAEPSLPERRRAFPSFPSEP</sequence>
<keyword evidence="3 6" id="KW-1133">Transmembrane helix</keyword>
<reference evidence="8" key="1">
    <citation type="journal article" date="2020" name="mSystems">
        <title>Genome- and Community-Level Interaction Insights into Carbon Utilization and Element Cycling Functions of Hydrothermarchaeota in Hydrothermal Sediment.</title>
        <authorList>
            <person name="Zhou Z."/>
            <person name="Liu Y."/>
            <person name="Xu W."/>
            <person name="Pan J."/>
            <person name="Luo Z.H."/>
            <person name="Li M."/>
        </authorList>
    </citation>
    <scope>NUCLEOTIDE SEQUENCE [LARGE SCALE GENOMIC DNA]</scope>
    <source>
        <strain evidence="8">SpSt-289</strain>
    </source>
</reference>
<feature type="transmembrane region" description="Helical" evidence="6">
    <location>
        <begin position="305"/>
        <end position="324"/>
    </location>
</feature>
<feature type="transmembrane region" description="Helical" evidence="6">
    <location>
        <begin position="331"/>
        <end position="349"/>
    </location>
</feature>
<dbReference type="GO" id="GO:0097272">
    <property type="term" value="P:ammonium homeostasis"/>
    <property type="evidence" value="ECO:0007669"/>
    <property type="project" value="TreeGrafter"/>
</dbReference>
<feature type="transmembrane region" description="Helical" evidence="6">
    <location>
        <begin position="52"/>
        <end position="73"/>
    </location>
</feature>
<dbReference type="EMBL" id="DSMG01000193">
    <property type="protein sequence ID" value="HDX33447.1"/>
    <property type="molecule type" value="Genomic_DNA"/>
</dbReference>
<evidence type="ECO:0000256" key="6">
    <source>
        <dbReference type="SAM" id="Phobius"/>
    </source>
</evidence>
<feature type="compositionally biased region" description="Basic and acidic residues" evidence="5">
    <location>
        <begin position="494"/>
        <end position="511"/>
    </location>
</feature>
<dbReference type="Pfam" id="PF00909">
    <property type="entry name" value="Ammonium_transp"/>
    <property type="match status" value="1"/>
</dbReference>
<dbReference type="AlphaFoldDB" id="A0A7C1JV75"/>
<accession>A0A7C1JV75</accession>
<feature type="transmembrane region" description="Helical" evidence="6">
    <location>
        <begin position="385"/>
        <end position="404"/>
    </location>
</feature>
<dbReference type="PANTHER" id="PTHR11730">
    <property type="entry name" value="AMMONIUM TRANSPORTER"/>
    <property type="match status" value="1"/>
</dbReference>
<keyword evidence="4 6" id="KW-0472">Membrane</keyword>
<evidence type="ECO:0000256" key="1">
    <source>
        <dbReference type="ARBA" id="ARBA00004141"/>
    </source>
</evidence>
<evidence type="ECO:0000256" key="4">
    <source>
        <dbReference type="ARBA" id="ARBA00023136"/>
    </source>
</evidence>
<feature type="transmembrane region" description="Helical" evidence="6">
    <location>
        <begin position="220"/>
        <end position="246"/>
    </location>
</feature>
<gene>
    <name evidence="8" type="ORF">ENQ20_18475</name>
</gene>
<dbReference type="GO" id="GO:0005886">
    <property type="term" value="C:plasma membrane"/>
    <property type="evidence" value="ECO:0007669"/>
    <property type="project" value="TreeGrafter"/>
</dbReference>
<dbReference type="SUPFAM" id="SSF111352">
    <property type="entry name" value="Ammonium transporter"/>
    <property type="match status" value="1"/>
</dbReference>
<comment type="subcellular location">
    <subcellularLocation>
        <location evidence="1">Membrane</location>
        <topology evidence="1">Multi-pass membrane protein</topology>
    </subcellularLocation>
</comment>
<comment type="caution">
    <text evidence="8">The sequence shown here is derived from an EMBL/GenBank/DDBJ whole genome shotgun (WGS) entry which is preliminary data.</text>
</comment>
<evidence type="ECO:0000256" key="2">
    <source>
        <dbReference type="ARBA" id="ARBA00022692"/>
    </source>
</evidence>
<feature type="transmembrane region" description="Helical" evidence="6">
    <location>
        <begin position="449"/>
        <end position="477"/>
    </location>
</feature>
<feature type="transmembrane region" description="Helical" evidence="6">
    <location>
        <begin position="153"/>
        <end position="173"/>
    </location>
</feature>
<name>A0A7C1JV75_9CHLR</name>
<feature type="domain" description="Ammonium transporter AmtB-like" evidence="7">
    <location>
        <begin position="50"/>
        <end position="485"/>
    </location>
</feature>
<proteinExistence type="predicted"/>
<keyword evidence="2 6" id="KW-0812">Transmembrane</keyword>
<dbReference type="InterPro" id="IPR029020">
    <property type="entry name" value="Ammonium/urea_transptr"/>
</dbReference>
<feature type="transmembrane region" description="Helical" evidence="6">
    <location>
        <begin position="355"/>
        <end position="373"/>
    </location>
</feature>
<dbReference type="PANTHER" id="PTHR11730:SF60">
    <property type="entry name" value="RH50, ISOFORM D"/>
    <property type="match status" value="1"/>
</dbReference>
<evidence type="ECO:0000313" key="8">
    <source>
        <dbReference type="EMBL" id="HDX33447.1"/>
    </source>
</evidence>
<feature type="transmembrane region" description="Helical" evidence="6">
    <location>
        <begin position="180"/>
        <end position="200"/>
    </location>
</feature>